<proteinExistence type="predicted"/>
<dbReference type="SUPFAM" id="SSF53756">
    <property type="entry name" value="UDP-Glycosyltransferase/glycogen phosphorylase"/>
    <property type="match status" value="1"/>
</dbReference>
<dbReference type="GO" id="GO:0016757">
    <property type="term" value="F:glycosyltransferase activity"/>
    <property type="evidence" value="ECO:0007669"/>
    <property type="project" value="InterPro"/>
</dbReference>
<dbReference type="STRING" id="694427.Palpr_0956"/>
<name>E4T312_PALPW</name>
<reference key="1">
    <citation type="submission" date="2010-11" db="EMBL/GenBank/DDBJ databases">
        <title>The complete genome of Paludibacter propionicigenes DSM 17365.</title>
        <authorList>
            <consortium name="US DOE Joint Genome Institute (JGI-PGF)"/>
            <person name="Lucas S."/>
            <person name="Copeland A."/>
            <person name="Lapidus A."/>
            <person name="Bruce D."/>
            <person name="Goodwin L."/>
            <person name="Pitluck S."/>
            <person name="Kyrpides N."/>
            <person name="Mavromatis K."/>
            <person name="Ivanova N."/>
            <person name="Munk A.C."/>
            <person name="Brettin T."/>
            <person name="Detter J.C."/>
            <person name="Han C."/>
            <person name="Tapia R."/>
            <person name="Land M."/>
            <person name="Hauser L."/>
            <person name="Markowitz V."/>
            <person name="Cheng J.-F."/>
            <person name="Hugenholtz P."/>
            <person name="Woyke T."/>
            <person name="Wu D."/>
            <person name="Gronow S."/>
            <person name="Wellnitz S."/>
            <person name="Brambilla E."/>
            <person name="Klenk H.-P."/>
            <person name="Eisen J.A."/>
        </authorList>
    </citation>
    <scope>NUCLEOTIDE SEQUENCE</scope>
    <source>
        <strain>WB4</strain>
    </source>
</reference>
<protein>
    <submittedName>
        <fullName evidence="3">Glycosyl transferase group 1</fullName>
    </submittedName>
</protein>
<evidence type="ECO:0000313" key="3">
    <source>
        <dbReference type="EMBL" id="ADQ79106.1"/>
    </source>
</evidence>
<dbReference type="InterPro" id="IPR001296">
    <property type="entry name" value="Glyco_trans_1"/>
</dbReference>
<evidence type="ECO:0000259" key="2">
    <source>
        <dbReference type="Pfam" id="PF00534"/>
    </source>
</evidence>
<dbReference type="eggNOG" id="COG0438">
    <property type="taxonomic scope" value="Bacteria"/>
</dbReference>
<dbReference type="AlphaFoldDB" id="E4T312"/>
<dbReference type="CAZy" id="GT4">
    <property type="family name" value="Glycosyltransferase Family 4"/>
</dbReference>
<dbReference type="HOGENOM" id="CLU_009583_11_7_10"/>
<dbReference type="GO" id="GO:0009103">
    <property type="term" value="P:lipopolysaccharide biosynthetic process"/>
    <property type="evidence" value="ECO:0007669"/>
    <property type="project" value="TreeGrafter"/>
</dbReference>
<dbReference type="Gene3D" id="3.40.50.2000">
    <property type="entry name" value="Glycogen Phosphorylase B"/>
    <property type="match status" value="2"/>
</dbReference>
<evidence type="ECO:0000256" key="1">
    <source>
        <dbReference type="ARBA" id="ARBA00022679"/>
    </source>
</evidence>
<dbReference type="CDD" id="cd03794">
    <property type="entry name" value="GT4_WbuB-like"/>
    <property type="match status" value="1"/>
</dbReference>
<dbReference type="EMBL" id="CP002345">
    <property type="protein sequence ID" value="ADQ79106.1"/>
    <property type="molecule type" value="Genomic_DNA"/>
</dbReference>
<dbReference type="Pfam" id="PF00534">
    <property type="entry name" value="Glycos_transf_1"/>
    <property type="match status" value="1"/>
</dbReference>
<keyword evidence="4" id="KW-1185">Reference proteome</keyword>
<reference evidence="3 4" key="2">
    <citation type="journal article" date="2011" name="Stand. Genomic Sci.">
        <title>Complete genome sequence of Paludibacter propionicigenes type strain (WB4).</title>
        <authorList>
            <person name="Gronow S."/>
            <person name="Munk C."/>
            <person name="Lapidus A."/>
            <person name="Nolan M."/>
            <person name="Lucas S."/>
            <person name="Hammon N."/>
            <person name="Deshpande S."/>
            <person name="Cheng J.F."/>
            <person name="Tapia R."/>
            <person name="Han C."/>
            <person name="Goodwin L."/>
            <person name="Pitluck S."/>
            <person name="Liolios K."/>
            <person name="Ivanova N."/>
            <person name="Mavromatis K."/>
            <person name="Mikhailova N."/>
            <person name="Pati A."/>
            <person name="Chen A."/>
            <person name="Palaniappan K."/>
            <person name="Land M."/>
            <person name="Hauser L."/>
            <person name="Chang Y.J."/>
            <person name="Jeffries C.D."/>
            <person name="Brambilla E."/>
            <person name="Rohde M."/>
            <person name="Goker M."/>
            <person name="Detter J.C."/>
            <person name="Woyke T."/>
            <person name="Bristow J."/>
            <person name="Eisen J.A."/>
            <person name="Markowitz V."/>
            <person name="Hugenholtz P."/>
            <person name="Kyrpides N.C."/>
            <person name="Klenk H.P."/>
        </authorList>
    </citation>
    <scope>NUCLEOTIDE SEQUENCE [LARGE SCALE GENOMIC DNA]</scope>
    <source>
        <strain evidence="4">DSM 17365 / JCM 13257 / WB4</strain>
    </source>
</reference>
<keyword evidence="1 3" id="KW-0808">Transferase</keyword>
<dbReference type="PANTHER" id="PTHR46401">
    <property type="entry name" value="GLYCOSYLTRANSFERASE WBBK-RELATED"/>
    <property type="match status" value="1"/>
</dbReference>
<gene>
    <name evidence="3" type="ordered locus">Palpr_0956</name>
</gene>
<organism evidence="3 4">
    <name type="scientific">Paludibacter propionicigenes (strain DSM 17365 / JCM 13257 / WB4)</name>
    <dbReference type="NCBI Taxonomy" id="694427"/>
    <lineage>
        <taxon>Bacteria</taxon>
        <taxon>Pseudomonadati</taxon>
        <taxon>Bacteroidota</taxon>
        <taxon>Bacteroidia</taxon>
        <taxon>Bacteroidales</taxon>
        <taxon>Paludibacteraceae</taxon>
        <taxon>Paludibacter</taxon>
    </lineage>
</organism>
<dbReference type="KEGG" id="ppn:Palpr_0956"/>
<accession>E4T312</accession>
<feature type="domain" description="Glycosyl transferase family 1" evidence="2">
    <location>
        <begin position="214"/>
        <end position="374"/>
    </location>
</feature>
<dbReference type="Proteomes" id="UP000008718">
    <property type="component" value="Chromosome"/>
</dbReference>
<sequence>MNVLFLTIALPDLNNSSNMYGDLIQEYIKQGHKVYTVAPTAKEKTHISVENKVEVLRVKTLTLFGVGNVKKGIAYQMLIPQYLLAIKKYFSNIHVDLIICHTPPLEFALIMQVLKKKFKCSFYLLLRDYIWQDAVGLGIIKEKGIICRYYRYLEKKMYQLADGIGCMSQGNIEFVKYYYPDLNAAKLHILDNFQSPQVKVEKDDDLRTKYELKGKFVSVYGGNMGVSQKMENILALAQACMEYNDVIFLLIGNGTSFKKLKIRAQQIQLTNIKFYDFIPRDEYQKLMAQCNLGLISLNENLKIPNIPSKTISYFNMSIPILASIDYVTDYGELLESTNSGLWSYGGDLKTLKANFDKLYHSQDLRDEMGENGYHYYCKNMTAEYAYHKIMDFLNK</sequence>
<evidence type="ECO:0000313" key="4">
    <source>
        <dbReference type="Proteomes" id="UP000008718"/>
    </source>
</evidence>
<dbReference type="PANTHER" id="PTHR46401:SF2">
    <property type="entry name" value="GLYCOSYLTRANSFERASE WBBK-RELATED"/>
    <property type="match status" value="1"/>
</dbReference>